<evidence type="ECO:0000256" key="1">
    <source>
        <dbReference type="ARBA" id="ARBA00022475"/>
    </source>
</evidence>
<keyword evidence="3" id="KW-0472">Membrane</keyword>
<comment type="caution">
    <text evidence="6">The sequence shown here is derived from an EMBL/GenBank/DDBJ whole genome shotgun (WGS) entry which is preliminary data.</text>
</comment>
<keyword evidence="7" id="KW-1185">Reference proteome</keyword>
<keyword evidence="5" id="KW-0449">Lipoprotein</keyword>
<organism evidence="6 7">
    <name type="scientific">Faecalicatena acetigenes</name>
    <dbReference type="NCBI Taxonomy" id="2981790"/>
    <lineage>
        <taxon>Bacteria</taxon>
        <taxon>Bacillati</taxon>
        <taxon>Bacillota</taxon>
        <taxon>Clostridia</taxon>
        <taxon>Lachnospirales</taxon>
        <taxon>Lachnospiraceae</taxon>
        <taxon>Faecalicatena</taxon>
    </lineage>
</organism>
<sequence length="341" mass="38423">MIQYNANTVSDLMEIGDVFVNLEDYADILDTSDFNQEFIQNFSYYDGKMIALPTGINGGIWLTNTQLLDEAGMDAETIKTWDDFIEAGKTLHETNENYYLFNIDIETLGKELLGSIMAQITGEDLINKDTMEINFTKEDLKKAFTLIDDMYRNNVIEPAADSAPYALKLNTNPKWINHELALVYGATSNIFDGYYDFQNTAIALDMPEFEDAKESGILYVPPQMLAISSKCEHPEVAADFLNYFYNNETAINTLKTCRSLPATEKGRQICEEEGYADPVLISAIEKAEETGTIHQNLYTPTEVVEILQDGVEKIAYGQGDVESITNDTMSLLEETLERLQK</sequence>
<dbReference type="EMBL" id="JAOQJX010000021">
    <property type="protein sequence ID" value="MCU6748352.1"/>
    <property type="molecule type" value="Genomic_DNA"/>
</dbReference>
<dbReference type="Gene3D" id="3.40.190.10">
    <property type="entry name" value="Periplasmic binding protein-like II"/>
    <property type="match status" value="2"/>
</dbReference>
<dbReference type="PANTHER" id="PTHR43649">
    <property type="entry name" value="ARABINOSE-BINDING PROTEIN-RELATED"/>
    <property type="match status" value="1"/>
</dbReference>
<evidence type="ECO:0000256" key="2">
    <source>
        <dbReference type="ARBA" id="ARBA00022729"/>
    </source>
</evidence>
<evidence type="ECO:0000256" key="3">
    <source>
        <dbReference type="ARBA" id="ARBA00023136"/>
    </source>
</evidence>
<dbReference type="InterPro" id="IPR006059">
    <property type="entry name" value="SBP"/>
</dbReference>
<evidence type="ECO:0000256" key="5">
    <source>
        <dbReference type="ARBA" id="ARBA00023288"/>
    </source>
</evidence>
<dbReference type="SUPFAM" id="SSF53850">
    <property type="entry name" value="Periplasmic binding protein-like II"/>
    <property type="match status" value="1"/>
</dbReference>
<protein>
    <submittedName>
        <fullName evidence="6">Extracellular solute-binding protein</fullName>
    </submittedName>
</protein>
<proteinExistence type="predicted"/>
<reference evidence="6 7" key="1">
    <citation type="journal article" date="2021" name="ISME Commun">
        <title>Automated analysis of genomic sequences facilitates high-throughput and comprehensive description of bacteria.</title>
        <authorList>
            <person name="Hitch T.C.A."/>
        </authorList>
    </citation>
    <scope>NUCLEOTIDE SEQUENCE [LARGE SCALE GENOMIC DNA]</scope>
    <source>
        <strain evidence="6 7">H2_18</strain>
    </source>
</reference>
<evidence type="ECO:0000313" key="6">
    <source>
        <dbReference type="EMBL" id="MCU6748352.1"/>
    </source>
</evidence>
<dbReference type="Pfam" id="PF13416">
    <property type="entry name" value="SBP_bac_8"/>
    <property type="match status" value="1"/>
</dbReference>
<dbReference type="InterPro" id="IPR050490">
    <property type="entry name" value="Bact_solute-bd_prot1"/>
</dbReference>
<dbReference type="Proteomes" id="UP001652394">
    <property type="component" value="Unassembled WGS sequence"/>
</dbReference>
<keyword evidence="1" id="KW-1003">Cell membrane</keyword>
<evidence type="ECO:0000313" key="7">
    <source>
        <dbReference type="Proteomes" id="UP001652394"/>
    </source>
</evidence>
<keyword evidence="2" id="KW-0732">Signal</keyword>
<evidence type="ECO:0000256" key="4">
    <source>
        <dbReference type="ARBA" id="ARBA00023139"/>
    </source>
</evidence>
<name>A0ABT2TDM6_9FIRM</name>
<gene>
    <name evidence="6" type="ORF">OCV51_11915</name>
</gene>
<keyword evidence="4" id="KW-0564">Palmitate</keyword>
<dbReference type="PANTHER" id="PTHR43649:SF33">
    <property type="entry name" value="POLYGALACTURONAN_RHAMNOGALACTURONAN-BINDING PROTEIN YTCQ"/>
    <property type="match status" value="1"/>
</dbReference>
<accession>A0ABT2TDM6</accession>